<evidence type="ECO:0000256" key="1">
    <source>
        <dbReference type="SAM" id="SignalP"/>
    </source>
</evidence>
<proteinExistence type="predicted"/>
<sequence>MTSWHRFPTEIRLTILEFLLLQDGCSLATFTTVSREWQTTIERHTFSRIKLTSSRVADFASIVHRNRHLVRYIWLCLELQEYNCTGCEPRDPELWTLSHAENVLITAAFQDLFSALSVWEQSADSSLLLDISVYSPSDSEHCFKYLTFEPDVTSYMRWRDQSVAQSMLVKATTDHRHGWVAGIRTSIPDSHAIDRVFGEIMSEGPFDDEEEEGQWWQQLPLVPAVTGVLLRQQTRRRWKPAALAHMFSRLPGLQEIQYEPWREWAGVQQRWTDKSFQLLLESLSTDRLRRLVLFENFDQTYPASYMNLGCDPKRIPSSHVSRAVANASLKLEHLSASFIVKASHFFAARELSWTWPNLTWLALTSRLLVPQGGSQTELDDMLQSAAVAAMEMPNLETMELWNGEKGLAMLFRYQRAEQGQGQLAVITCRGTWELTLRPVVLQAWDAVALRHRGQGHIVVKELLDAGVRVMSHGDAIGHLKLSRPVIRPVSLRQIQMEHMIREGLQN</sequence>
<gene>
    <name evidence="3" type="ORF">LY89DRAFT_692847</name>
</gene>
<evidence type="ECO:0000313" key="3">
    <source>
        <dbReference type="EMBL" id="KUJ24019.1"/>
    </source>
</evidence>
<dbReference type="AlphaFoldDB" id="A0A194XVI1"/>
<dbReference type="InterPro" id="IPR046676">
    <property type="entry name" value="DUF6546"/>
</dbReference>
<dbReference type="GeneID" id="28826326"/>
<dbReference type="Proteomes" id="UP000070700">
    <property type="component" value="Unassembled WGS sequence"/>
</dbReference>
<evidence type="ECO:0000313" key="4">
    <source>
        <dbReference type="Proteomes" id="UP000070700"/>
    </source>
</evidence>
<dbReference type="RefSeq" id="XP_018078374.1">
    <property type="nucleotide sequence ID" value="XM_018216600.1"/>
</dbReference>
<feature type="domain" description="DUF6546" evidence="2">
    <location>
        <begin position="286"/>
        <end position="487"/>
    </location>
</feature>
<keyword evidence="4" id="KW-1185">Reference proteome</keyword>
<dbReference type="Pfam" id="PF20183">
    <property type="entry name" value="DUF6546"/>
    <property type="match status" value="1"/>
</dbReference>
<dbReference type="InParanoid" id="A0A194XVI1"/>
<dbReference type="EMBL" id="KQ947404">
    <property type="protein sequence ID" value="KUJ24019.1"/>
    <property type="molecule type" value="Genomic_DNA"/>
</dbReference>
<feature type="chain" id="PRO_5008268721" description="DUF6546 domain-containing protein" evidence="1">
    <location>
        <begin position="29"/>
        <end position="506"/>
    </location>
</feature>
<protein>
    <recommendedName>
        <fullName evidence="2">DUF6546 domain-containing protein</fullName>
    </recommendedName>
</protein>
<reference evidence="3 4" key="1">
    <citation type="submission" date="2015-10" db="EMBL/GenBank/DDBJ databases">
        <title>Full genome of DAOMC 229536 Phialocephala scopiformis, a fungal endophyte of spruce producing the potent anti-insectan compound rugulosin.</title>
        <authorList>
            <consortium name="DOE Joint Genome Institute"/>
            <person name="Walker A.K."/>
            <person name="Frasz S.L."/>
            <person name="Seifert K.A."/>
            <person name="Miller J.D."/>
            <person name="Mondo S.J."/>
            <person name="Labutti K."/>
            <person name="Lipzen A."/>
            <person name="Dockter R."/>
            <person name="Kennedy M."/>
            <person name="Grigoriev I.V."/>
            <person name="Spatafora J.W."/>
        </authorList>
    </citation>
    <scope>NUCLEOTIDE SEQUENCE [LARGE SCALE GENOMIC DNA]</scope>
    <source>
        <strain evidence="3 4">CBS 120377</strain>
    </source>
</reference>
<keyword evidence="1" id="KW-0732">Signal</keyword>
<accession>A0A194XVI1</accession>
<dbReference type="OrthoDB" id="4802432at2759"/>
<organism evidence="3 4">
    <name type="scientific">Mollisia scopiformis</name>
    <name type="common">Conifer needle endophyte fungus</name>
    <name type="synonym">Phialocephala scopiformis</name>
    <dbReference type="NCBI Taxonomy" id="149040"/>
    <lineage>
        <taxon>Eukaryota</taxon>
        <taxon>Fungi</taxon>
        <taxon>Dikarya</taxon>
        <taxon>Ascomycota</taxon>
        <taxon>Pezizomycotina</taxon>
        <taxon>Leotiomycetes</taxon>
        <taxon>Helotiales</taxon>
        <taxon>Mollisiaceae</taxon>
        <taxon>Mollisia</taxon>
    </lineage>
</organism>
<feature type="signal peptide" evidence="1">
    <location>
        <begin position="1"/>
        <end position="28"/>
    </location>
</feature>
<name>A0A194XVI1_MOLSC</name>
<dbReference type="KEGG" id="psco:LY89DRAFT_692847"/>
<evidence type="ECO:0000259" key="2">
    <source>
        <dbReference type="Pfam" id="PF20183"/>
    </source>
</evidence>